<dbReference type="Gene3D" id="3.40.50.720">
    <property type="entry name" value="NAD(P)-binding Rossmann-like Domain"/>
    <property type="match status" value="1"/>
</dbReference>
<sequence>MSMQAIHIPAFEPDPSSLAPTQVPKPQPKSNECLVRITHCSPQHADILHAQGKHQNNNRKHGFVHPPFILGFDFAGIIVDRAESLQEPAYSQLKKGDRVFGQALGAFAEYIVVAPERLRRIPAGIRNEAACAVAGQAVSYAAVTKVAKVKKGETVMVSGASGGLGSVCCAVAKVLGARVVALVGDEDKAHMMRRRIDVDMIAVVDEEGDWIEDVMAFTSGHGVDVMLDNIGMVNDSIRCLAHFGRIIILGFAGRAGVMEEVKMNKLLLKDITVIGYRFGESGRRRPQELEEIWAEYLEMIAKGQITPILHGEWRNGLEDVGAALEELERRRVFGKIVVPVASETETAKL</sequence>
<dbReference type="Proteomes" id="UP000799441">
    <property type="component" value="Unassembled WGS sequence"/>
</dbReference>
<evidence type="ECO:0000259" key="2">
    <source>
        <dbReference type="SMART" id="SM00829"/>
    </source>
</evidence>
<dbReference type="GO" id="GO:0005739">
    <property type="term" value="C:mitochondrion"/>
    <property type="evidence" value="ECO:0007669"/>
    <property type="project" value="TreeGrafter"/>
</dbReference>
<dbReference type="EMBL" id="MU003875">
    <property type="protein sequence ID" value="KAF2716449.1"/>
    <property type="molecule type" value="Genomic_DNA"/>
</dbReference>
<evidence type="ECO:0000313" key="3">
    <source>
        <dbReference type="EMBL" id="KAF2716449.1"/>
    </source>
</evidence>
<dbReference type="InterPro" id="IPR020843">
    <property type="entry name" value="ER"/>
</dbReference>
<dbReference type="PANTHER" id="PTHR43677">
    <property type="entry name" value="SHORT-CHAIN DEHYDROGENASE/REDUCTASE"/>
    <property type="match status" value="1"/>
</dbReference>
<dbReference type="OrthoDB" id="10257049at2759"/>
<dbReference type="InterPro" id="IPR051397">
    <property type="entry name" value="Zn-ADH-like_protein"/>
</dbReference>
<protein>
    <submittedName>
        <fullName evidence="3">NAD(P)-binding protein</fullName>
    </submittedName>
</protein>
<dbReference type="InterPro" id="IPR011032">
    <property type="entry name" value="GroES-like_sf"/>
</dbReference>
<organism evidence="3 4">
    <name type="scientific">Polychaeton citri CBS 116435</name>
    <dbReference type="NCBI Taxonomy" id="1314669"/>
    <lineage>
        <taxon>Eukaryota</taxon>
        <taxon>Fungi</taxon>
        <taxon>Dikarya</taxon>
        <taxon>Ascomycota</taxon>
        <taxon>Pezizomycotina</taxon>
        <taxon>Dothideomycetes</taxon>
        <taxon>Dothideomycetidae</taxon>
        <taxon>Capnodiales</taxon>
        <taxon>Capnodiaceae</taxon>
        <taxon>Polychaeton</taxon>
    </lineage>
</organism>
<keyword evidence="4" id="KW-1185">Reference proteome</keyword>
<gene>
    <name evidence="3" type="ORF">K431DRAFT_278942</name>
</gene>
<feature type="domain" description="Enoyl reductase (ER)" evidence="2">
    <location>
        <begin position="13"/>
        <end position="338"/>
    </location>
</feature>
<dbReference type="SUPFAM" id="SSF50129">
    <property type="entry name" value="GroES-like"/>
    <property type="match status" value="1"/>
</dbReference>
<dbReference type="InterPro" id="IPR036291">
    <property type="entry name" value="NAD(P)-bd_dom_sf"/>
</dbReference>
<proteinExistence type="predicted"/>
<dbReference type="InterPro" id="IPR013149">
    <property type="entry name" value="ADH-like_C"/>
</dbReference>
<evidence type="ECO:0000256" key="1">
    <source>
        <dbReference type="SAM" id="MobiDB-lite"/>
    </source>
</evidence>
<evidence type="ECO:0000313" key="4">
    <source>
        <dbReference type="Proteomes" id="UP000799441"/>
    </source>
</evidence>
<comment type="caution">
    <text evidence="3">The sequence shown here is derived from an EMBL/GenBank/DDBJ whole genome shotgun (WGS) entry which is preliminary data.</text>
</comment>
<feature type="region of interest" description="Disordered" evidence="1">
    <location>
        <begin position="10"/>
        <end position="29"/>
    </location>
</feature>
<dbReference type="Gene3D" id="3.90.180.10">
    <property type="entry name" value="Medium-chain alcohol dehydrogenases, catalytic domain"/>
    <property type="match status" value="1"/>
</dbReference>
<reference evidence="3" key="1">
    <citation type="journal article" date="2020" name="Stud. Mycol.">
        <title>101 Dothideomycetes genomes: a test case for predicting lifestyles and emergence of pathogens.</title>
        <authorList>
            <person name="Haridas S."/>
            <person name="Albert R."/>
            <person name="Binder M."/>
            <person name="Bloem J."/>
            <person name="Labutti K."/>
            <person name="Salamov A."/>
            <person name="Andreopoulos B."/>
            <person name="Baker S."/>
            <person name="Barry K."/>
            <person name="Bills G."/>
            <person name="Bluhm B."/>
            <person name="Cannon C."/>
            <person name="Castanera R."/>
            <person name="Culley D."/>
            <person name="Daum C."/>
            <person name="Ezra D."/>
            <person name="Gonzalez J."/>
            <person name="Henrissat B."/>
            <person name="Kuo A."/>
            <person name="Liang C."/>
            <person name="Lipzen A."/>
            <person name="Lutzoni F."/>
            <person name="Magnuson J."/>
            <person name="Mondo S."/>
            <person name="Nolan M."/>
            <person name="Ohm R."/>
            <person name="Pangilinan J."/>
            <person name="Park H.-J."/>
            <person name="Ramirez L."/>
            <person name="Alfaro M."/>
            <person name="Sun H."/>
            <person name="Tritt A."/>
            <person name="Yoshinaga Y."/>
            <person name="Zwiers L.-H."/>
            <person name="Turgeon B."/>
            <person name="Goodwin S."/>
            <person name="Spatafora J."/>
            <person name="Crous P."/>
            <person name="Grigoriev I."/>
        </authorList>
    </citation>
    <scope>NUCLEOTIDE SEQUENCE</scope>
    <source>
        <strain evidence="3">CBS 116435</strain>
    </source>
</reference>
<dbReference type="SMART" id="SM00829">
    <property type="entry name" value="PKS_ER"/>
    <property type="match status" value="1"/>
</dbReference>
<dbReference type="AlphaFoldDB" id="A0A9P4Q1N1"/>
<dbReference type="InterPro" id="IPR013154">
    <property type="entry name" value="ADH-like_N"/>
</dbReference>
<dbReference type="GO" id="GO:0016491">
    <property type="term" value="F:oxidoreductase activity"/>
    <property type="evidence" value="ECO:0007669"/>
    <property type="project" value="InterPro"/>
</dbReference>
<dbReference type="PANTHER" id="PTHR43677:SF4">
    <property type="entry name" value="QUINONE OXIDOREDUCTASE-LIKE PROTEIN 2"/>
    <property type="match status" value="1"/>
</dbReference>
<dbReference type="SUPFAM" id="SSF51735">
    <property type="entry name" value="NAD(P)-binding Rossmann-fold domains"/>
    <property type="match status" value="1"/>
</dbReference>
<dbReference type="Pfam" id="PF00107">
    <property type="entry name" value="ADH_zinc_N"/>
    <property type="match status" value="1"/>
</dbReference>
<name>A0A9P4Q1N1_9PEZI</name>
<accession>A0A9P4Q1N1</accession>
<dbReference type="Pfam" id="PF08240">
    <property type="entry name" value="ADH_N"/>
    <property type="match status" value="1"/>
</dbReference>